<keyword evidence="2" id="KW-0479">Metal-binding</keyword>
<evidence type="ECO:0000256" key="2">
    <source>
        <dbReference type="ARBA" id="ARBA00022723"/>
    </source>
</evidence>
<dbReference type="InterPro" id="IPR002466">
    <property type="entry name" value="A_deamin"/>
</dbReference>
<dbReference type="GO" id="GO:0043829">
    <property type="term" value="F:tRNA-specific adenosine-37 deaminase activity"/>
    <property type="evidence" value="ECO:0007669"/>
    <property type="project" value="UniProtKB-EC"/>
</dbReference>
<comment type="catalytic activity">
    <reaction evidence="11">
        <text>adenosine(37) in tRNA(Ala) + H2O + H(+) = inosine(37) in tRNA(Ala) + NH4(+)</text>
        <dbReference type="Rhea" id="RHEA:50968"/>
        <dbReference type="Rhea" id="RHEA-COMP:12855"/>
        <dbReference type="Rhea" id="RHEA-COMP:12856"/>
        <dbReference type="ChEBI" id="CHEBI:15377"/>
        <dbReference type="ChEBI" id="CHEBI:15378"/>
        <dbReference type="ChEBI" id="CHEBI:28938"/>
        <dbReference type="ChEBI" id="CHEBI:74411"/>
        <dbReference type="ChEBI" id="CHEBI:82852"/>
        <dbReference type="EC" id="3.5.4.34"/>
    </reaction>
</comment>
<comment type="function">
    <text evidence="6">Specifically deaminates adenosine-37 to inosine in tRNA-Ala.</text>
</comment>
<evidence type="ECO:0000256" key="9">
    <source>
        <dbReference type="ARBA" id="ARBA00040502"/>
    </source>
</evidence>
<evidence type="ECO:0000259" key="12">
    <source>
        <dbReference type="PROSITE" id="PS50141"/>
    </source>
</evidence>
<dbReference type="PANTHER" id="PTHR46516">
    <property type="entry name" value="TRNA-SPECIFIC ADENOSINE DEAMINASE 1"/>
    <property type="match status" value="1"/>
</dbReference>
<dbReference type="Pfam" id="PF02137">
    <property type="entry name" value="A_deamin"/>
    <property type="match status" value="1"/>
</dbReference>
<dbReference type="PROSITE" id="PS50141">
    <property type="entry name" value="A_DEAMIN_EDITASE"/>
    <property type="match status" value="1"/>
</dbReference>
<keyword evidence="14" id="KW-1185">Reference proteome</keyword>
<evidence type="ECO:0000313" key="13">
    <source>
        <dbReference type="EMBL" id="CAH0112771.1"/>
    </source>
</evidence>
<protein>
    <recommendedName>
        <fullName evidence="9">tRNA-specific adenosine deaminase 1</fullName>
        <ecNumber evidence="8">3.5.4.34</ecNumber>
    </recommendedName>
    <alternativeName>
        <fullName evidence="10">tRNA-specific adenosine-37 deaminase</fullName>
    </alternativeName>
</protein>
<dbReference type="GO" id="GO:0003723">
    <property type="term" value="F:RNA binding"/>
    <property type="evidence" value="ECO:0007669"/>
    <property type="project" value="InterPro"/>
</dbReference>
<evidence type="ECO:0000256" key="7">
    <source>
        <dbReference type="ARBA" id="ARBA00038326"/>
    </source>
</evidence>
<evidence type="ECO:0000256" key="5">
    <source>
        <dbReference type="ARBA" id="ARBA00037026"/>
    </source>
</evidence>
<dbReference type="AlphaFoldDB" id="A0A8J2S4F3"/>
<dbReference type="OrthoDB" id="416253at2759"/>
<proteinExistence type="inferred from homology"/>
<dbReference type="EC" id="3.5.4.34" evidence="8"/>
<name>A0A8J2S4F3_9CRUS</name>
<comment type="cofactor">
    <cofactor evidence="5">
        <name>1D-myo-inositol hexakisphosphate</name>
        <dbReference type="ChEBI" id="CHEBI:58130"/>
    </cofactor>
</comment>
<feature type="domain" description="A to I editase" evidence="12">
    <location>
        <begin position="60"/>
        <end position="433"/>
    </location>
</feature>
<dbReference type="GO" id="GO:0008033">
    <property type="term" value="P:tRNA processing"/>
    <property type="evidence" value="ECO:0007669"/>
    <property type="project" value="UniProtKB-KW"/>
</dbReference>
<keyword evidence="3" id="KW-0378">Hydrolase</keyword>
<evidence type="ECO:0000256" key="4">
    <source>
        <dbReference type="ARBA" id="ARBA00022833"/>
    </source>
</evidence>
<comment type="similarity">
    <text evidence="7">Belongs to the ADAT1 family.</text>
</comment>
<evidence type="ECO:0000256" key="10">
    <source>
        <dbReference type="ARBA" id="ARBA00041760"/>
    </source>
</evidence>
<sequence length="438" mass="49699">MDSITNKDFPNQVARLCYSHFDNLPRKGKPLQGKEWTVIAAFVQQIIKKEETKCSLAVISMGTGSKCVGQNKLSNDGDILNDSHAEVVARRGFLRYMYHQMEIAASGKDSDLFIVDPISRKFLQREGISFIFFSSHTPCGDASIILKEYTKIMCDTSEELFQPSKIEVVNFGEEPPLKVPRLEIPDIHRTGAKCVEGGPQDLKKPGVDHHVAGVLRIKPGRGDRTLSMSCSDKLAKWNILGIQGSLLMNFLLKPIYISHVIIGKCPYSQSVMERALITRFEHSANQIGNSMFVQHKPEINQSQLEFKFGKIEKDEVSQMQPCPSSIIWCSCPLKQLEVAVEGRKQGITKKNQNQPTCRLEICKKNLFQKFVSLINCFPIANLPIHLKEQHSNIQSMTYNEAKRLCSDYFEMWEQTRAKILPTWTLKPKILKEFTICDT</sequence>
<evidence type="ECO:0000256" key="8">
    <source>
        <dbReference type="ARBA" id="ARBA00038940"/>
    </source>
</evidence>
<evidence type="ECO:0000313" key="14">
    <source>
        <dbReference type="Proteomes" id="UP000789390"/>
    </source>
</evidence>
<evidence type="ECO:0000256" key="11">
    <source>
        <dbReference type="ARBA" id="ARBA00047635"/>
    </source>
</evidence>
<dbReference type="SMART" id="SM00552">
    <property type="entry name" value="ADEAMc"/>
    <property type="match status" value="1"/>
</dbReference>
<evidence type="ECO:0000256" key="1">
    <source>
        <dbReference type="ARBA" id="ARBA00022694"/>
    </source>
</evidence>
<keyword evidence="4" id="KW-0862">Zinc</keyword>
<keyword evidence="1" id="KW-0819">tRNA processing</keyword>
<comment type="caution">
    <text evidence="13">The sequence shown here is derived from an EMBL/GenBank/DDBJ whole genome shotgun (WGS) entry which is preliminary data.</text>
</comment>
<dbReference type="EMBL" id="CAKKLH010000331">
    <property type="protein sequence ID" value="CAH0112771.1"/>
    <property type="molecule type" value="Genomic_DNA"/>
</dbReference>
<evidence type="ECO:0000256" key="6">
    <source>
        <dbReference type="ARBA" id="ARBA00037784"/>
    </source>
</evidence>
<dbReference type="GO" id="GO:0046872">
    <property type="term" value="F:metal ion binding"/>
    <property type="evidence" value="ECO:0007669"/>
    <property type="project" value="UniProtKB-KW"/>
</dbReference>
<dbReference type="PANTHER" id="PTHR46516:SF1">
    <property type="entry name" value="TRNA-SPECIFIC ADENOSINE DEAMINASE 1"/>
    <property type="match status" value="1"/>
</dbReference>
<reference evidence="13" key="1">
    <citation type="submission" date="2021-11" db="EMBL/GenBank/DDBJ databases">
        <authorList>
            <person name="Schell T."/>
        </authorList>
    </citation>
    <scope>NUCLEOTIDE SEQUENCE</scope>
    <source>
        <strain evidence="13">M5</strain>
    </source>
</reference>
<organism evidence="13 14">
    <name type="scientific">Daphnia galeata</name>
    <dbReference type="NCBI Taxonomy" id="27404"/>
    <lineage>
        <taxon>Eukaryota</taxon>
        <taxon>Metazoa</taxon>
        <taxon>Ecdysozoa</taxon>
        <taxon>Arthropoda</taxon>
        <taxon>Crustacea</taxon>
        <taxon>Branchiopoda</taxon>
        <taxon>Diplostraca</taxon>
        <taxon>Cladocera</taxon>
        <taxon>Anomopoda</taxon>
        <taxon>Daphniidae</taxon>
        <taxon>Daphnia</taxon>
    </lineage>
</organism>
<dbReference type="Proteomes" id="UP000789390">
    <property type="component" value="Unassembled WGS sequence"/>
</dbReference>
<accession>A0A8J2S4F3</accession>
<evidence type="ECO:0000256" key="3">
    <source>
        <dbReference type="ARBA" id="ARBA00022801"/>
    </source>
</evidence>
<gene>
    <name evidence="13" type="ORF">DGAL_LOCUS16552</name>
</gene>